<proteinExistence type="predicted"/>
<accession>A0A7X0HUF1</accession>
<protein>
    <submittedName>
        <fullName evidence="1">Uncharacterized protein</fullName>
    </submittedName>
</protein>
<dbReference type="Proteomes" id="UP000531594">
    <property type="component" value="Unassembled WGS sequence"/>
</dbReference>
<keyword evidence="2" id="KW-1185">Reference proteome</keyword>
<sequence>MKHLERAAKNEQAKSSYAALVRIFGNELKRQREEVLIKKSNDKED</sequence>
<organism evidence="1 2">
    <name type="scientific">Bacillus benzoevorans</name>
    <dbReference type="NCBI Taxonomy" id="1456"/>
    <lineage>
        <taxon>Bacteria</taxon>
        <taxon>Bacillati</taxon>
        <taxon>Bacillota</taxon>
        <taxon>Bacilli</taxon>
        <taxon>Bacillales</taxon>
        <taxon>Bacillaceae</taxon>
        <taxon>Bacillus</taxon>
    </lineage>
</organism>
<evidence type="ECO:0000313" key="2">
    <source>
        <dbReference type="Proteomes" id="UP000531594"/>
    </source>
</evidence>
<evidence type="ECO:0000313" key="1">
    <source>
        <dbReference type="EMBL" id="MBB6447054.1"/>
    </source>
</evidence>
<dbReference type="AlphaFoldDB" id="A0A7X0HUF1"/>
<gene>
    <name evidence="1" type="ORF">HNR53_003731</name>
</gene>
<comment type="caution">
    <text evidence="1">The sequence shown here is derived from an EMBL/GenBank/DDBJ whole genome shotgun (WGS) entry which is preliminary data.</text>
</comment>
<name>A0A7X0HUF1_9BACI</name>
<dbReference type="RefSeq" id="WP_184528610.1">
    <property type="nucleotide sequence ID" value="NZ_JACHGK010000016.1"/>
</dbReference>
<reference evidence="1 2" key="1">
    <citation type="submission" date="2020-08" db="EMBL/GenBank/DDBJ databases">
        <title>Genomic Encyclopedia of Type Strains, Phase IV (KMG-IV): sequencing the most valuable type-strain genomes for metagenomic binning, comparative biology and taxonomic classification.</title>
        <authorList>
            <person name="Goeker M."/>
        </authorList>
    </citation>
    <scope>NUCLEOTIDE SEQUENCE [LARGE SCALE GENOMIC DNA]</scope>
    <source>
        <strain evidence="1 2">DSM 5391</strain>
    </source>
</reference>
<dbReference type="EMBL" id="JACHGK010000016">
    <property type="protein sequence ID" value="MBB6447054.1"/>
    <property type="molecule type" value="Genomic_DNA"/>
</dbReference>